<dbReference type="InterPro" id="IPR013517">
    <property type="entry name" value="FG-GAP"/>
</dbReference>
<sequence>MRSLTLHRIVSVPLSVLLAIGALLAVSDPASAAGTAACDPGGPTASDGQIAAALNGRLTGKLAHSITAYQVSCARVIVARVKDRGMARRAATIAITTTIVESDIRNLTYGDRDSIGLYQQRPSTGWGTVDQIMNPVHATNSFLDKMLRVRPGTWMTDPIGEICQEVQVSATPYAYQPQARDGDIISGVLWSQQARSPGGSVGDVSGDGHADLVTTKPDGSLWYYPNNMDSNAGGVPFVLGSQVGVGWQAYSRMASADISGDGHADLVATKPDGTLWYYANNMDSNPGGAPFTTGSQIGTGWAAFDRVVAADVSGDGHADLVATKPDGSLWYYANNMDSNPGGAPFTTGSQIGTGWAAFDRVVAADVSGDGHADLVATKPDGSLWYYPNNMDSNAGGRPFTDGRQIGAGWQGFDRMVAADVSGDGHADLVATKPDGSLWYYPNNMDSNAGGVPFINGKQVGTGWEIYGRIA</sequence>
<proteinExistence type="predicted"/>
<evidence type="ECO:0000256" key="2">
    <source>
        <dbReference type="SAM" id="SignalP"/>
    </source>
</evidence>
<dbReference type="PANTHER" id="PTHR44103">
    <property type="entry name" value="PROPROTEIN CONVERTASE P"/>
    <property type="match status" value="1"/>
</dbReference>
<dbReference type="Proteomes" id="UP000249045">
    <property type="component" value="Unassembled WGS sequence"/>
</dbReference>
<dbReference type="Pfam" id="PF13517">
    <property type="entry name" value="FG-GAP_3"/>
    <property type="match status" value="2"/>
</dbReference>
<comment type="caution">
    <text evidence="3">The sequence shown here is derived from an EMBL/GenBank/DDBJ whole genome shotgun (WGS) entry which is preliminary data.</text>
</comment>
<dbReference type="PANTHER" id="PTHR44103:SF1">
    <property type="entry name" value="PROPROTEIN CONVERTASE P"/>
    <property type="match status" value="1"/>
</dbReference>
<feature type="chain" id="PRO_5046680950" evidence="2">
    <location>
        <begin position="33"/>
        <end position="470"/>
    </location>
</feature>
<keyword evidence="1 2" id="KW-0732">Signal</keyword>
<dbReference type="SUPFAM" id="SSF69318">
    <property type="entry name" value="Integrin alpha N-terminal domain"/>
    <property type="match status" value="1"/>
</dbReference>
<dbReference type="EMBL" id="PYAC01000009">
    <property type="protein sequence ID" value="RAO20220.1"/>
    <property type="molecule type" value="Genomic_DNA"/>
</dbReference>
<gene>
    <name evidence="3" type="ORF">MED15_02522</name>
</gene>
<organism evidence="3 4">
    <name type="scientific">Micromonospora noduli</name>
    <dbReference type="NCBI Taxonomy" id="709876"/>
    <lineage>
        <taxon>Bacteria</taxon>
        <taxon>Bacillati</taxon>
        <taxon>Actinomycetota</taxon>
        <taxon>Actinomycetes</taxon>
        <taxon>Micromonosporales</taxon>
        <taxon>Micromonosporaceae</taxon>
        <taxon>Micromonospora</taxon>
    </lineage>
</organism>
<name>A0ABX9D2C9_9ACTN</name>
<reference evidence="3 4" key="1">
    <citation type="submission" date="2018-03" db="EMBL/GenBank/DDBJ databases">
        <title>Defining the species Micromonospora saelicesensis and Micromonospora noduli under the framework of genomics.</title>
        <authorList>
            <person name="Riesco R."/>
            <person name="Trujillo M.E."/>
        </authorList>
    </citation>
    <scope>NUCLEOTIDE SEQUENCE [LARGE SCALE GENOMIC DNA]</scope>
    <source>
        <strain evidence="3 4">MED15</strain>
    </source>
</reference>
<dbReference type="Gene3D" id="2.115.10.10">
    <property type="entry name" value="Tachylectin 2"/>
    <property type="match status" value="2"/>
</dbReference>
<accession>A0ABX9D2C9</accession>
<keyword evidence="4" id="KW-1185">Reference proteome</keyword>
<evidence type="ECO:0000256" key="1">
    <source>
        <dbReference type="ARBA" id="ARBA00022729"/>
    </source>
</evidence>
<protein>
    <submittedName>
        <fullName evidence="3">Uncharacterized protein</fullName>
    </submittedName>
</protein>
<dbReference type="InterPro" id="IPR028994">
    <property type="entry name" value="Integrin_alpha_N"/>
</dbReference>
<evidence type="ECO:0000313" key="4">
    <source>
        <dbReference type="Proteomes" id="UP000249045"/>
    </source>
</evidence>
<evidence type="ECO:0000313" key="3">
    <source>
        <dbReference type="EMBL" id="RAO20220.1"/>
    </source>
</evidence>
<feature type="signal peptide" evidence="2">
    <location>
        <begin position="1"/>
        <end position="32"/>
    </location>
</feature>